<feature type="domain" description="Mandelate racemase/muconate lactonizing enzyme C-terminal" evidence="4">
    <location>
        <begin position="141"/>
        <end position="237"/>
    </location>
</feature>
<dbReference type="Pfam" id="PF02746">
    <property type="entry name" value="MR_MLE_N"/>
    <property type="match status" value="1"/>
</dbReference>
<evidence type="ECO:0000313" key="5">
    <source>
        <dbReference type="EMBL" id="AZI56850.1"/>
    </source>
</evidence>
<dbReference type="OrthoDB" id="9796450at2"/>
<dbReference type="PANTHER" id="PTHR13794">
    <property type="entry name" value="ENOLASE SUPERFAMILY, MANDELATE RACEMASE"/>
    <property type="match status" value="1"/>
</dbReference>
<keyword evidence="2" id="KW-0479">Metal-binding</keyword>
<dbReference type="GO" id="GO:0016052">
    <property type="term" value="P:carbohydrate catabolic process"/>
    <property type="evidence" value="ECO:0007669"/>
    <property type="project" value="TreeGrafter"/>
</dbReference>
<dbReference type="AlphaFoldDB" id="A0A3G8ZI23"/>
<organism evidence="5 6">
    <name type="scientific">Nakamurella antarctica</name>
    <dbReference type="NCBI Taxonomy" id="1902245"/>
    <lineage>
        <taxon>Bacteria</taxon>
        <taxon>Bacillati</taxon>
        <taxon>Actinomycetota</taxon>
        <taxon>Actinomycetes</taxon>
        <taxon>Nakamurellales</taxon>
        <taxon>Nakamurellaceae</taxon>
        <taxon>Nakamurella</taxon>
    </lineage>
</organism>
<dbReference type="KEGG" id="nak:EH165_00350"/>
<dbReference type="InterPro" id="IPR013342">
    <property type="entry name" value="Mandelate_racemase_C"/>
</dbReference>
<gene>
    <name evidence="5" type="ORF">EH165_00350</name>
</gene>
<dbReference type="InterPro" id="IPR013341">
    <property type="entry name" value="Mandelate_racemase_N_dom"/>
</dbReference>
<evidence type="ECO:0000259" key="4">
    <source>
        <dbReference type="SMART" id="SM00922"/>
    </source>
</evidence>
<dbReference type="InterPro" id="IPR046945">
    <property type="entry name" value="RHMD-like"/>
</dbReference>
<dbReference type="RefSeq" id="WP_124797535.1">
    <property type="nucleotide sequence ID" value="NZ_CP034170.1"/>
</dbReference>
<dbReference type="SUPFAM" id="SSF51604">
    <property type="entry name" value="Enolase C-terminal domain-like"/>
    <property type="match status" value="1"/>
</dbReference>
<keyword evidence="3" id="KW-0460">Magnesium</keyword>
<keyword evidence="6" id="KW-1185">Reference proteome</keyword>
<dbReference type="SFLD" id="SFLDS00001">
    <property type="entry name" value="Enolase"/>
    <property type="match status" value="1"/>
</dbReference>
<dbReference type="GO" id="GO:0000287">
    <property type="term" value="F:magnesium ion binding"/>
    <property type="evidence" value="ECO:0007669"/>
    <property type="project" value="TreeGrafter"/>
</dbReference>
<evidence type="ECO:0000256" key="2">
    <source>
        <dbReference type="ARBA" id="ARBA00022723"/>
    </source>
</evidence>
<reference evidence="5 6" key="2">
    <citation type="submission" date="2018-12" db="EMBL/GenBank/DDBJ databases">
        <title>Nakamurella antarcticus sp. nov., isolated from Antarctica South Shetland Islands soil.</title>
        <authorList>
            <person name="Peng F."/>
        </authorList>
    </citation>
    <scope>NUCLEOTIDE SEQUENCE [LARGE SCALE GENOMIC DNA]</scope>
    <source>
        <strain evidence="5 6">S14-144</strain>
    </source>
</reference>
<dbReference type="EMBL" id="CP034170">
    <property type="protein sequence ID" value="AZI56850.1"/>
    <property type="molecule type" value="Genomic_DNA"/>
</dbReference>
<protein>
    <submittedName>
        <fullName evidence="5">Racemase</fullName>
    </submittedName>
</protein>
<name>A0A3G8ZI23_9ACTN</name>
<dbReference type="InterPro" id="IPR029065">
    <property type="entry name" value="Enolase_C-like"/>
</dbReference>
<evidence type="ECO:0000256" key="1">
    <source>
        <dbReference type="ARBA" id="ARBA00001946"/>
    </source>
</evidence>
<reference evidence="5 6" key="1">
    <citation type="submission" date="2018-11" db="EMBL/GenBank/DDBJ databases">
        <authorList>
            <person name="Da X."/>
        </authorList>
    </citation>
    <scope>NUCLEOTIDE SEQUENCE [LARGE SCALE GENOMIC DNA]</scope>
    <source>
        <strain evidence="5 6">S14-144</strain>
    </source>
</reference>
<dbReference type="SUPFAM" id="SSF54826">
    <property type="entry name" value="Enolase N-terminal domain-like"/>
    <property type="match status" value="1"/>
</dbReference>
<comment type="cofactor">
    <cofactor evidence="1">
        <name>Mg(2+)</name>
        <dbReference type="ChEBI" id="CHEBI:18420"/>
    </cofactor>
</comment>
<accession>A0A3G8ZI23</accession>
<dbReference type="Gene3D" id="3.30.390.10">
    <property type="entry name" value="Enolase-like, N-terminal domain"/>
    <property type="match status" value="1"/>
</dbReference>
<sequence length="361" mass="39312">MIITGVDVVRVPVPAYEPPFVWRAGLPGSEPAADGAWLVIRTDAGVSGLAFTLRGAMLQDVIDRRIRAELVGRDPIAREFLWERIWELDRIDRFPVFVQGVIDVALWDIGGKAAQMPVYQLLGSYRESIPAYASTVTFSCIEEYLDVADQCLELGYTAIKLHAWGDARRDARLSEALREHVGPDVPLMYDGSAGFDLLDATYLGKALSAADYLWYEEPMREFSVTAYSWLAERVEVPLIVAEVAEGSHMKTADFIVAGCAAAVRTSTGLRGGFTGAMRTAHLADAFLLRAEVHGPGVANRHLCMSISNTTYYESLIDSNPVRRPADVDAAGNAHAPTLPGVGYEESWVDGPPALLAAVLAE</sequence>
<dbReference type="SMART" id="SM00922">
    <property type="entry name" value="MR_MLE"/>
    <property type="match status" value="1"/>
</dbReference>
<proteinExistence type="predicted"/>
<dbReference type="GO" id="GO:0016836">
    <property type="term" value="F:hydro-lyase activity"/>
    <property type="evidence" value="ECO:0007669"/>
    <property type="project" value="TreeGrafter"/>
</dbReference>
<dbReference type="InterPro" id="IPR036849">
    <property type="entry name" value="Enolase-like_C_sf"/>
</dbReference>
<dbReference type="InterPro" id="IPR029017">
    <property type="entry name" value="Enolase-like_N"/>
</dbReference>
<dbReference type="Pfam" id="PF13378">
    <property type="entry name" value="MR_MLE_C"/>
    <property type="match status" value="1"/>
</dbReference>
<dbReference type="PANTHER" id="PTHR13794:SF58">
    <property type="entry name" value="MITOCHONDRIAL ENOLASE SUPERFAMILY MEMBER 1"/>
    <property type="match status" value="1"/>
</dbReference>
<dbReference type="Gene3D" id="3.20.20.120">
    <property type="entry name" value="Enolase-like C-terminal domain"/>
    <property type="match status" value="1"/>
</dbReference>
<evidence type="ECO:0000313" key="6">
    <source>
        <dbReference type="Proteomes" id="UP000268084"/>
    </source>
</evidence>
<evidence type="ECO:0000256" key="3">
    <source>
        <dbReference type="ARBA" id="ARBA00022842"/>
    </source>
</evidence>
<dbReference type="Proteomes" id="UP000268084">
    <property type="component" value="Chromosome"/>
</dbReference>